<dbReference type="InterPro" id="IPR029032">
    <property type="entry name" value="AhpD-like"/>
</dbReference>
<keyword evidence="1" id="KW-0560">Oxidoreductase</keyword>
<comment type="caution">
    <text evidence="1">The sequence shown here is derived from an EMBL/GenBank/DDBJ whole genome shotgun (WGS) entry which is preliminary data.</text>
</comment>
<dbReference type="PANTHER" id="PTHR35446:SF2">
    <property type="entry name" value="CARBOXYMUCONOLACTONE DECARBOXYLASE-LIKE DOMAIN-CONTAINING PROTEIN"/>
    <property type="match status" value="1"/>
</dbReference>
<gene>
    <name evidence="1" type="ORF">G0P99_19895</name>
</gene>
<name>A0A6B2NZA7_9RHOB</name>
<accession>A0A6B2NZA7</accession>
<organism evidence="1">
    <name type="scientific">Ruegeria sp. PrR005</name>
    <dbReference type="NCBI Taxonomy" id="2706882"/>
    <lineage>
        <taxon>Bacteria</taxon>
        <taxon>Pseudomonadati</taxon>
        <taxon>Pseudomonadota</taxon>
        <taxon>Alphaproteobacteria</taxon>
        <taxon>Rhodobacterales</taxon>
        <taxon>Roseobacteraceae</taxon>
        <taxon>Ruegeria</taxon>
    </lineage>
</organism>
<sequence length="194" mass="22040">MMSAWIEMVPDEQADGRLKEMLDNARTPHGTVDTVMRVHSLRPETMNGHVTLYRSVLHSKDNVLPFWFLEVVASYTSILNDCTYSLTHHFMNVRNLLRDQKRSDRIFLALKAHRPEEEFSGKELALLRYAGKLTTSVGKMVKSDFEALKIAGCDDGEILEVNQVCAYFNYSNRLLNGLGATTESDVIGYYKGDD</sequence>
<dbReference type="NCBIfam" id="TIGR01926">
    <property type="entry name" value="peroxid_rel"/>
    <property type="match status" value="1"/>
</dbReference>
<dbReference type="GO" id="GO:0004601">
    <property type="term" value="F:peroxidase activity"/>
    <property type="evidence" value="ECO:0007669"/>
    <property type="project" value="UniProtKB-KW"/>
</dbReference>
<dbReference type="AlphaFoldDB" id="A0A6B2NZA7"/>
<dbReference type="InterPro" id="IPR010195">
    <property type="entry name" value="Uncharacterised_peroxidase-rel"/>
</dbReference>
<dbReference type="PANTHER" id="PTHR35446">
    <property type="entry name" value="SI:CH211-175M2.5"/>
    <property type="match status" value="1"/>
</dbReference>
<keyword evidence="1" id="KW-0575">Peroxidase</keyword>
<dbReference type="SUPFAM" id="SSF69118">
    <property type="entry name" value="AhpD-like"/>
    <property type="match status" value="1"/>
</dbReference>
<evidence type="ECO:0000313" key="1">
    <source>
        <dbReference type="EMBL" id="NDW47215.1"/>
    </source>
</evidence>
<dbReference type="Gene3D" id="1.20.1290.10">
    <property type="entry name" value="AhpD-like"/>
    <property type="match status" value="1"/>
</dbReference>
<reference evidence="1" key="1">
    <citation type="submission" date="2020-02" db="EMBL/GenBank/DDBJ databases">
        <title>Delineation of the pyrene-degrading pathway in Roseobacter clade bacteria by genomic analysis.</title>
        <authorList>
            <person name="Zhou H."/>
            <person name="Wang H."/>
        </authorList>
    </citation>
    <scope>NUCLEOTIDE SEQUENCE</scope>
    <source>
        <strain evidence="1">PrR005</strain>
    </source>
</reference>
<proteinExistence type="predicted"/>
<dbReference type="EMBL" id="JAAGOX010000053">
    <property type="protein sequence ID" value="NDW47215.1"/>
    <property type="molecule type" value="Genomic_DNA"/>
</dbReference>
<protein>
    <submittedName>
        <fullName evidence="1">Peroxidase-related enzyme</fullName>
    </submittedName>
</protein>